<evidence type="ECO:0000259" key="10">
    <source>
        <dbReference type="PROSITE" id="PS52040"/>
    </source>
</evidence>
<comment type="subcellular location">
    <subcellularLocation>
        <location evidence="8">Cytoplasm</location>
    </subcellularLocation>
</comment>
<dbReference type="Pfam" id="PF03989">
    <property type="entry name" value="DNA_gyraseA_C"/>
    <property type="match status" value="6"/>
</dbReference>
<dbReference type="Pfam" id="PF00521">
    <property type="entry name" value="DNA_topoisoIV"/>
    <property type="match status" value="1"/>
</dbReference>
<dbReference type="SUPFAM" id="SSF101904">
    <property type="entry name" value="GyrA/ParC C-terminal domain-like"/>
    <property type="match status" value="1"/>
</dbReference>
<dbReference type="GO" id="GO:0005694">
    <property type="term" value="C:chromosome"/>
    <property type="evidence" value="ECO:0007669"/>
    <property type="project" value="InterPro"/>
</dbReference>
<dbReference type="Gene3D" id="3.90.199.10">
    <property type="entry name" value="Topoisomerase II, domain 5"/>
    <property type="match status" value="1"/>
</dbReference>
<dbReference type="AlphaFoldDB" id="A0A9D9BX77"/>
<comment type="function">
    <text evidence="8">A type II topoisomerase that negatively supercoils closed circular double-stranded (ds) DNA in an ATP-dependent manner to modulate DNA topology and maintain chromosomes in an underwound state. Negative supercoiling favors strand separation, and DNA replication, transcription, recombination and repair, all of which involve strand separation. Also able to catalyze the interconversion of other topological isomers of dsDNA rings, including catenanes and knotted rings. Type II topoisomerases break and join 2 DNA strands simultaneously in an ATP-dependent manner.</text>
</comment>
<comment type="miscellaneous">
    <text evidence="8">Few gyrases are as efficient as E.coli at forming negative supercoils. Not all organisms have 2 type II topoisomerases; in organisms with a single type II topoisomerase this enzyme also has to decatenate newly replicated chromosomes.</text>
</comment>
<dbReference type="FunFam" id="3.30.1360.40:FF:000002">
    <property type="entry name" value="DNA gyrase subunit A"/>
    <property type="match status" value="1"/>
</dbReference>
<evidence type="ECO:0000256" key="2">
    <source>
        <dbReference type="ARBA" id="ARBA00008263"/>
    </source>
</evidence>
<dbReference type="InterPro" id="IPR013760">
    <property type="entry name" value="Topo_IIA-like_dom_sf"/>
</dbReference>
<dbReference type="FunFam" id="1.10.268.10:FF:000001">
    <property type="entry name" value="DNA gyrase subunit A"/>
    <property type="match status" value="1"/>
</dbReference>
<dbReference type="HAMAP" id="MF_01897">
    <property type="entry name" value="GyrA"/>
    <property type="match status" value="1"/>
</dbReference>
<dbReference type="EMBL" id="JAEPLE010000004">
    <property type="protein sequence ID" value="MBO6988516.1"/>
    <property type="molecule type" value="Genomic_DNA"/>
</dbReference>
<comment type="caution">
    <text evidence="11">The sequence shown here is derived from an EMBL/GenBank/DDBJ whole genome shotgun (WGS) entry which is preliminary data.</text>
</comment>
<dbReference type="CDD" id="cd00187">
    <property type="entry name" value="TOP4c"/>
    <property type="match status" value="1"/>
</dbReference>
<keyword evidence="5 8" id="KW-0799">Topoisomerase</keyword>
<dbReference type="GO" id="GO:0034335">
    <property type="term" value="F:DNA negative supercoiling activity"/>
    <property type="evidence" value="ECO:0007669"/>
    <property type="project" value="UniProtKB-ARBA"/>
</dbReference>
<dbReference type="Gene3D" id="3.30.1360.40">
    <property type="match status" value="1"/>
</dbReference>
<keyword evidence="7 8" id="KW-0413">Isomerase</keyword>
<keyword evidence="4 8" id="KW-0067">ATP-binding</keyword>
<dbReference type="SUPFAM" id="SSF56719">
    <property type="entry name" value="Type II DNA topoisomerase"/>
    <property type="match status" value="1"/>
</dbReference>
<comment type="subunit">
    <text evidence="8">Heterotetramer, composed of two GyrA and two GyrB chains. In the heterotetramer, GyrA contains the active site tyrosine that forms a transient covalent intermediate with DNA, while GyrB binds cofactors and catalyzes ATP hydrolysis.</text>
</comment>
<dbReference type="InterPro" id="IPR002205">
    <property type="entry name" value="Topo_IIA_dom_A"/>
</dbReference>
<organism evidence="11">
    <name type="scientific">Prochlorococcus marinus XMU1424</name>
    <dbReference type="NCBI Taxonomy" id="2774497"/>
    <lineage>
        <taxon>Bacteria</taxon>
        <taxon>Bacillati</taxon>
        <taxon>Cyanobacteriota</taxon>
        <taxon>Cyanophyceae</taxon>
        <taxon>Synechococcales</taxon>
        <taxon>Prochlorococcaceae</taxon>
        <taxon>Prochlorococcus</taxon>
    </lineage>
</organism>
<reference evidence="11" key="1">
    <citation type="journal article" date="2021" name="Front. Mar. Sci.">
        <title>Genomes of Diverse Isolates of Prochlorococcus High-Light-Adapted Clade II in the Western Pacific Ocean.</title>
        <authorList>
            <person name="Yan W."/>
            <person name="Feng X."/>
            <person name="Zhang W."/>
            <person name="Nawaz M.Z."/>
            <person name="Luo T."/>
            <person name="Zhang R."/>
            <person name="Jiao N."/>
        </authorList>
    </citation>
    <scope>NUCLEOTIDE SEQUENCE</scope>
    <source>
        <strain evidence="11">XMU1424</strain>
    </source>
</reference>
<evidence type="ECO:0000256" key="5">
    <source>
        <dbReference type="ARBA" id="ARBA00023029"/>
    </source>
</evidence>
<dbReference type="InterPro" id="IPR013758">
    <property type="entry name" value="Topo_IIA_A/C_ab"/>
</dbReference>
<dbReference type="GO" id="GO:0006261">
    <property type="term" value="P:DNA-templated DNA replication"/>
    <property type="evidence" value="ECO:0007669"/>
    <property type="project" value="UniProtKB-UniRule"/>
</dbReference>
<accession>A0A9D9BX77</accession>
<evidence type="ECO:0000256" key="1">
    <source>
        <dbReference type="ARBA" id="ARBA00000185"/>
    </source>
</evidence>
<dbReference type="GO" id="GO:0003677">
    <property type="term" value="F:DNA binding"/>
    <property type="evidence" value="ECO:0007669"/>
    <property type="project" value="UniProtKB-UniRule"/>
</dbReference>
<sequence>MSDILDPDNSGLSEDNDRIIQTDLRNEMSRSYLEYAMSVIVGRALPDARDGLKPVHRRILYAMYELGLTSGRPYRKCARVVGEVLGKYHPHGDTAVYDALVRMAQDFSMRMPLIDGHGNFGSVDNDPPAAMRYTESRLQSLTDESLLEDIESETVDFADNFDGSQQEPTVLPARIPQLLLNGSSGIAVGMATNIPPHNLGELINGLKSIIKTPLIKDSELFEIIKGPDFPTGGQILGRDGIRETFKTGRGSITMRGVANIEQIKSIGRAEKDAVIITELPFQTNKAALIERIADLVNEKKLEGISDIRDESDRDGMRIVIELKRDAYPQVVLNNLFKLTPLQNNFSANILALVKGEPTTLSLRKMLDVFLDFRVETIRRRTQFLLKKAEERDHIVKGLLLALDAMDEIINLIRSAKDSISAREKLQNDHKLSSIQADAILQMQLRRLTALEADKIKGEHNELTRKINLYQQILNSKERIFEIILEELNKIDERFSSPRKTEILDLGGGLDDIDLIANDRSVVLLTEAGYLKRMPVNDFESTSRGSRGKAGTKTKEDDDVKLFISCNDHDTLLLFSDRGVAYALPAYRVPMSSRTAKGTPSVQLLPIPREEKITSIVAVDSFVDDRYLLMLTKAGFIKRTALSAFSKIRSNGLIAINLENGDALTWVRLSKEGDSVLIGSKAGMAIHFRLDMNELRPLGRTARGVKSMNLREGDNLVSMDVLTSNLVDQLAKFEDFKEDLDDNVEENSSDGPWVLIASAFGLGKRVPVAQFRLQKRAGMGLRAIKFRIKDDQLVCLKVLGEGEELLLVTEKGVIVRTNADKISQQSRAATGVKLQRLDEGDHLSEVVLVPREQIEEKDQPSSVEQN</sequence>
<dbReference type="GO" id="GO:0005524">
    <property type="term" value="F:ATP binding"/>
    <property type="evidence" value="ECO:0007669"/>
    <property type="project" value="UniProtKB-UniRule"/>
</dbReference>
<evidence type="ECO:0000256" key="6">
    <source>
        <dbReference type="ARBA" id="ARBA00023125"/>
    </source>
</evidence>
<dbReference type="Gene3D" id="1.10.268.10">
    <property type="entry name" value="Topoisomerase, domain 3"/>
    <property type="match status" value="1"/>
</dbReference>
<dbReference type="PANTHER" id="PTHR43493">
    <property type="entry name" value="DNA GYRASE/TOPOISOMERASE SUBUNIT A"/>
    <property type="match status" value="1"/>
</dbReference>
<dbReference type="EC" id="5.6.2.2" evidence="8"/>
<comment type="caution">
    <text evidence="8">Lacks conserved residue(s) required for the propagation of feature annotation.</text>
</comment>
<dbReference type="SMART" id="SM00434">
    <property type="entry name" value="TOP4c"/>
    <property type="match status" value="1"/>
</dbReference>
<dbReference type="InterPro" id="IPR005743">
    <property type="entry name" value="GyrA"/>
</dbReference>
<keyword evidence="3 8" id="KW-0547">Nucleotide-binding</keyword>
<dbReference type="GO" id="GO:0009330">
    <property type="term" value="C:DNA topoisomerase type II (double strand cut, ATP-hydrolyzing) complex"/>
    <property type="evidence" value="ECO:0007669"/>
    <property type="project" value="TreeGrafter"/>
</dbReference>
<dbReference type="InterPro" id="IPR050220">
    <property type="entry name" value="Type_II_DNA_Topoisomerases"/>
</dbReference>
<dbReference type="InterPro" id="IPR013757">
    <property type="entry name" value="Topo_IIA_A_a_sf"/>
</dbReference>
<dbReference type="InterPro" id="IPR035516">
    <property type="entry name" value="Gyrase/topoIV_suA_C"/>
</dbReference>
<dbReference type="Gene3D" id="2.120.10.90">
    <property type="entry name" value="DNA gyrase/topoisomerase IV, subunit A, C-terminal"/>
    <property type="match status" value="1"/>
</dbReference>
<feature type="domain" description="Topo IIA-type catalytic" evidence="10">
    <location>
        <begin position="45"/>
        <end position="514"/>
    </location>
</feature>
<dbReference type="FunFam" id="3.90.199.10:FF:000001">
    <property type="entry name" value="DNA gyrase subunit A"/>
    <property type="match status" value="1"/>
</dbReference>
<dbReference type="GO" id="GO:0005737">
    <property type="term" value="C:cytoplasm"/>
    <property type="evidence" value="ECO:0007669"/>
    <property type="project" value="UniProtKB-SubCell"/>
</dbReference>
<dbReference type="NCBIfam" id="TIGR01063">
    <property type="entry name" value="gyrA"/>
    <property type="match status" value="1"/>
</dbReference>
<keyword evidence="6 8" id="KW-0238">DNA-binding</keyword>
<comment type="catalytic activity">
    <reaction evidence="1 8 9">
        <text>ATP-dependent breakage, passage and rejoining of double-stranded DNA.</text>
        <dbReference type="EC" id="5.6.2.2"/>
    </reaction>
</comment>
<comment type="similarity">
    <text evidence="2 8">Belongs to the type II topoisomerase GyrA/ParC subunit family.</text>
</comment>
<name>A0A9D9BX77_PROMR</name>
<gene>
    <name evidence="8 11" type="primary">gyrA</name>
    <name evidence="11" type="ORF">JJ833_06595</name>
</gene>
<dbReference type="InterPro" id="IPR006691">
    <property type="entry name" value="GyrA/parC_rep"/>
</dbReference>
<evidence type="ECO:0000256" key="8">
    <source>
        <dbReference type="HAMAP-Rule" id="MF_01897"/>
    </source>
</evidence>
<evidence type="ECO:0000313" key="11">
    <source>
        <dbReference type="EMBL" id="MBO6988516.1"/>
    </source>
</evidence>
<dbReference type="PROSITE" id="PS52040">
    <property type="entry name" value="TOPO_IIA"/>
    <property type="match status" value="1"/>
</dbReference>
<dbReference type="PANTHER" id="PTHR43493:SF5">
    <property type="entry name" value="DNA GYRASE SUBUNIT A, CHLOROPLASTIC_MITOCHONDRIAL"/>
    <property type="match status" value="1"/>
</dbReference>
<protein>
    <recommendedName>
        <fullName evidence="8">DNA gyrase subunit A</fullName>
        <ecNumber evidence="8">5.6.2.2</ecNumber>
    </recommendedName>
</protein>
<feature type="active site" description="O-(5'-phospho-DNA)-tyrosine intermediate" evidence="8 9">
    <location>
        <position position="133"/>
    </location>
</feature>
<dbReference type="NCBIfam" id="NF004044">
    <property type="entry name" value="PRK05561.1"/>
    <property type="match status" value="1"/>
</dbReference>
<keyword evidence="8" id="KW-0963">Cytoplasm</keyword>
<evidence type="ECO:0000256" key="7">
    <source>
        <dbReference type="ARBA" id="ARBA00023235"/>
    </source>
</evidence>
<evidence type="ECO:0000256" key="9">
    <source>
        <dbReference type="PROSITE-ProRule" id="PRU01384"/>
    </source>
</evidence>
<evidence type="ECO:0000256" key="3">
    <source>
        <dbReference type="ARBA" id="ARBA00022741"/>
    </source>
</evidence>
<proteinExistence type="inferred from homology"/>
<dbReference type="NCBIfam" id="NF004043">
    <property type="entry name" value="PRK05560.1"/>
    <property type="match status" value="1"/>
</dbReference>
<evidence type="ECO:0000256" key="4">
    <source>
        <dbReference type="ARBA" id="ARBA00022840"/>
    </source>
</evidence>
<dbReference type="GO" id="GO:0006265">
    <property type="term" value="P:DNA topological change"/>
    <property type="evidence" value="ECO:0007669"/>
    <property type="project" value="UniProtKB-UniRule"/>
</dbReference>